<sequence>MFKKTKKTTTKRSPPGTPVKSKGVDARNTQGTAANEAVNIIVCGQAGVGKSSLINMLVGGEKEVARTSNDIIGCTFKSESYPVTTPSGRKLTLWDTAGLDEGPTGRVSALAAMKNIRVLTLQLAASTGLSLIIYVVRGRLVGSIIKNYLLFRAFCDDKVPFVLVVTGLDGESDRAGWWNRNESHFNQSGIHSDGHACIVATRDDYNEEAYTESVKEVFELIERTCRSEPWQVENKSWFIQTVINVMGVLLASAKPSERGKVLYRGLIDNDVEENEAKAALKALNIQDILDQNEQDIRNKTDQLANFSAGDYGIGLNEPVVIIDIEVPNEQVQPSTSTSKMSDRIVRGLNKRRENIRNASTRNFSDITMASPGINVIVFGEAGTGKSSLVNLLADTDVAETSNSAQGCTFKSTGYNINMPEGPNTRIWDTAGLEEGLAGTVNTPQAINNIYKLTRDLEDGVNLLIYCVRGRITNSTIRNYKMFKAFCDDKVPIALVVTGLEHQRNKDVWWMENAEKYLKADVRVDDHACITTLTVPEWADDYASSRSAVWEMIDRTYLRMPWKTERKAWLARCIAKFISLIFPRGTSEGSKHLRDGLLGCGYSAAQAKAAASHYEQSCRR</sequence>
<keyword evidence="2" id="KW-0812">Transmembrane</keyword>
<feature type="domain" description="G" evidence="3">
    <location>
        <begin position="375"/>
        <end position="473"/>
    </location>
</feature>
<evidence type="ECO:0000256" key="2">
    <source>
        <dbReference type="SAM" id="Phobius"/>
    </source>
</evidence>
<dbReference type="GO" id="GO:0005737">
    <property type="term" value="C:cytoplasm"/>
    <property type="evidence" value="ECO:0007669"/>
    <property type="project" value="TreeGrafter"/>
</dbReference>
<dbReference type="Proteomes" id="UP000076532">
    <property type="component" value="Unassembled WGS sequence"/>
</dbReference>
<accession>A0A166J3L0</accession>
<dbReference type="PANTHER" id="PTHR42714:SF2">
    <property type="entry name" value="TRNA MODIFICATION GTPASE GTPBP3, MITOCHONDRIAL"/>
    <property type="match status" value="1"/>
</dbReference>
<protein>
    <recommendedName>
        <fullName evidence="3">G domain-containing protein</fullName>
    </recommendedName>
</protein>
<gene>
    <name evidence="4" type="ORF">FIBSPDRAFT_1044760</name>
</gene>
<keyword evidence="2" id="KW-0472">Membrane</keyword>
<name>A0A166J3L0_9AGAM</name>
<dbReference type="InterPro" id="IPR027417">
    <property type="entry name" value="P-loop_NTPase"/>
</dbReference>
<evidence type="ECO:0000313" key="4">
    <source>
        <dbReference type="EMBL" id="KZP20472.1"/>
    </source>
</evidence>
<dbReference type="Pfam" id="PF01926">
    <property type="entry name" value="MMR_HSR1"/>
    <property type="match status" value="2"/>
</dbReference>
<dbReference type="EMBL" id="KV417554">
    <property type="protein sequence ID" value="KZP20472.1"/>
    <property type="molecule type" value="Genomic_DNA"/>
</dbReference>
<proteinExistence type="predicted"/>
<feature type="compositionally biased region" description="Basic residues" evidence="1">
    <location>
        <begin position="1"/>
        <end position="10"/>
    </location>
</feature>
<keyword evidence="5" id="KW-1185">Reference proteome</keyword>
<dbReference type="GO" id="GO:0030488">
    <property type="term" value="P:tRNA methylation"/>
    <property type="evidence" value="ECO:0007669"/>
    <property type="project" value="TreeGrafter"/>
</dbReference>
<dbReference type="GO" id="GO:0002098">
    <property type="term" value="P:tRNA wobble uridine modification"/>
    <property type="evidence" value="ECO:0007669"/>
    <property type="project" value="TreeGrafter"/>
</dbReference>
<dbReference type="CDD" id="cd00882">
    <property type="entry name" value="Ras_like_GTPase"/>
    <property type="match status" value="2"/>
</dbReference>
<feature type="domain" description="G" evidence="3">
    <location>
        <begin position="40"/>
        <end position="137"/>
    </location>
</feature>
<dbReference type="AlphaFoldDB" id="A0A166J3L0"/>
<dbReference type="PANTHER" id="PTHR42714">
    <property type="entry name" value="TRNA MODIFICATION GTPASE GTPBP3"/>
    <property type="match status" value="1"/>
</dbReference>
<feature type="region of interest" description="Disordered" evidence="1">
    <location>
        <begin position="1"/>
        <end position="27"/>
    </location>
</feature>
<organism evidence="4 5">
    <name type="scientific">Athelia psychrophila</name>
    <dbReference type="NCBI Taxonomy" id="1759441"/>
    <lineage>
        <taxon>Eukaryota</taxon>
        <taxon>Fungi</taxon>
        <taxon>Dikarya</taxon>
        <taxon>Basidiomycota</taxon>
        <taxon>Agaricomycotina</taxon>
        <taxon>Agaricomycetes</taxon>
        <taxon>Agaricomycetidae</taxon>
        <taxon>Atheliales</taxon>
        <taxon>Atheliaceae</taxon>
        <taxon>Athelia</taxon>
    </lineage>
</organism>
<dbReference type="OrthoDB" id="8954335at2759"/>
<dbReference type="SUPFAM" id="SSF52540">
    <property type="entry name" value="P-loop containing nucleoside triphosphate hydrolases"/>
    <property type="match status" value="2"/>
</dbReference>
<dbReference type="Gene3D" id="3.40.50.300">
    <property type="entry name" value="P-loop containing nucleotide triphosphate hydrolases"/>
    <property type="match status" value="2"/>
</dbReference>
<dbReference type="STRING" id="436010.A0A166J3L0"/>
<evidence type="ECO:0000313" key="5">
    <source>
        <dbReference type="Proteomes" id="UP000076532"/>
    </source>
</evidence>
<evidence type="ECO:0000259" key="3">
    <source>
        <dbReference type="Pfam" id="PF01926"/>
    </source>
</evidence>
<keyword evidence="2" id="KW-1133">Transmembrane helix</keyword>
<reference evidence="4 5" key="1">
    <citation type="journal article" date="2016" name="Mol. Biol. Evol.">
        <title>Comparative Genomics of Early-Diverging Mushroom-Forming Fungi Provides Insights into the Origins of Lignocellulose Decay Capabilities.</title>
        <authorList>
            <person name="Nagy L.G."/>
            <person name="Riley R."/>
            <person name="Tritt A."/>
            <person name="Adam C."/>
            <person name="Daum C."/>
            <person name="Floudas D."/>
            <person name="Sun H."/>
            <person name="Yadav J.S."/>
            <person name="Pangilinan J."/>
            <person name="Larsson K.H."/>
            <person name="Matsuura K."/>
            <person name="Barry K."/>
            <person name="Labutti K."/>
            <person name="Kuo R."/>
            <person name="Ohm R.A."/>
            <person name="Bhattacharya S.S."/>
            <person name="Shirouzu T."/>
            <person name="Yoshinaga Y."/>
            <person name="Martin F.M."/>
            <person name="Grigoriev I.V."/>
            <person name="Hibbett D.S."/>
        </authorList>
    </citation>
    <scope>NUCLEOTIDE SEQUENCE [LARGE SCALE GENOMIC DNA]</scope>
    <source>
        <strain evidence="4 5">CBS 109695</strain>
    </source>
</reference>
<feature type="transmembrane region" description="Helical" evidence="2">
    <location>
        <begin position="116"/>
        <end position="136"/>
    </location>
</feature>
<dbReference type="GO" id="GO:0005525">
    <property type="term" value="F:GTP binding"/>
    <property type="evidence" value="ECO:0007669"/>
    <property type="project" value="InterPro"/>
</dbReference>
<evidence type="ECO:0000256" key="1">
    <source>
        <dbReference type="SAM" id="MobiDB-lite"/>
    </source>
</evidence>
<dbReference type="InterPro" id="IPR006073">
    <property type="entry name" value="GTP-bd"/>
</dbReference>